<protein>
    <recommendedName>
        <fullName evidence="4">DUF4383 domain-containing protein</fullName>
    </recommendedName>
</protein>
<name>A0A1G2K9T9_9BACT</name>
<feature type="transmembrane region" description="Helical" evidence="1">
    <location>
        <begin position="7"/>
        <end position="26"/>
    </location>
</feature>
<feature type="transmembrane region" description="Helical" evidence="1">
    <location>
        <begin position="108"/>
        <end position="123"/>
    </location>
</feature>
<organism evidence="2 3">
    <name type="scientific">Candidatus Sungbacteria bacterium RIFCSPHIGHO2_01_FULL_50_25</name>
    <dbReference type="NCBI Taxonomy" id="1802265"/>
    <lineage>
        <taxon>Bacteria</taxon>
        <taxon>Candidatus Sungiibacteriota</taxon>
    </lineage>
</organism>
<keyword evidence="1" id="KW-1133">Transmembrane helix</keyword>
<evidence type="ECO:0000313" key="2">
    <source>
        <dbReference type="EMBL" id="OGZ96187.1"/>
    </source>
</evidence>
<feature type="transmembrane region" description="Helical" evidence="1">
    <location>
        <begin position="46"/>
        <end position="63"/>
    </location>
</feature>
<evidence type="ECO:0000313" key="3">
    <source>
        <dbReference type="Proteomes" id="UP000178574"/>
    </source>
</evidence>
<proteinExistence type="predicted"/>
<dbReference type="Proteomes" id="UP000178574">
    <property type="component" value="Unassembled WGS sequence"/>
</dbReference>
<comment type="caution">
    <text evidence="2">The sequence shown here is derived from an EMBL/GenBank/DDBJ whole genome shotgun (WGS) entry which is preliminary data.</text>
</comment>
<evidence type="ECO:0008006" key="4">
    <source>
        <dbReference type="Google" id="ProtNLM"/>
    </source>
</evidence>
<dbReference type="AlphaFoldDB" id="A0A1G2K9T9"/>
<feature type="transmembrane region" description="Helical" evidence="1">
    <location>
        <begin position="70"/>
        <end position="88"/>
    </location>
</feature>
<accession>A0A1G2K9T9</accession>
<keyword evidence="1" id="KW-0812">Transmembrane</keyword>
<keyword evidence="1" id="KW-0472">Membrane</keyword>
<evidence type="ECO:0000256" key="1">
    <source>
        <dbReference type="SAM" id="Phobius"/>
    </source>
</evidence>
<dbReference type="EMBL" id="MHQD01000018">
    <property type="protein sequence ID" value="OGZ96187.1"/>
    <property type="molecule type" value="Genomic_DNA"/>
</dbReference>
<reference evidence="2 3" key="1">
    <citation type="journal article" date="2016" name="Nat. Commun.">
        <title>Thousands of microbial genomes shed light on interconnected biogeochemical processes in an aquifer system.</title>
        <authorList>
            <person name="Anantharaman K."/>
            <person name="Brown C.T."/>
            <person name="Hug L.A."/>
            <person name="Sharon I."/>
            <person name="Castelle C.J."/>
            <person name="Probst A.J."/>
            <person name="Thomas B.C."/>
            <person name="Singh A."/>
            <person name="Wilkins M.J."/>
            <person name="Karaoz U."/>
            <person name="Brodie E.L."/>
            <person name="Williams K.H."/>
            <person name="Hubbard S.S."/>
            <person name="Banfield J.F."/>
        </authorList>
    </citation>
    <scope>NUCLEOTIDE SEQUENCE [LARGE SCALE GENOMIC DNA]</scope>
</reference>
<gene>
    <name evidence="2" type="ORF">A2847_02380</name>
</gene>
<sequence length="132" mass="13894">MNTTQFLLIVGTALNVISIFGFSGAIGPTPEESIFGEIWHFGTGENVIHVLLGTGMLLGASLLSHSAKRISVMAIGILGILFGLYSAIGTVPKGVVIYNVGLENPTDTLLHLAIGIFALWVSLRKPPIIAPL</sequence>